<evidence type="ECO:0000256" key="3">
    <source>
        <dbReference type="ARBA" id="ARBA00022630"/>
    </source>
</evidence>
<dbReference type="PANTHER" id="PTHR43673:SF2">
    <property type="entry name" value="NITROREDUCTASE"/>
    <property type="match status" value="1"/>
</dbReference>
<proteinExistence type="inferred from homology"/>
<dbReference type="Pfam" id="PF00881">
    <property type="entry name" value="Nitroreductase"/>
    <property type="match status" value="1"/>
</dbReference>
<dbReference type="InterPro" id="IPR000415">
    <property type="entry name" value="Nitroreductase-like"/>
</dbReference>
<sequence>MNVSEAILQRQSTRAFKNQNIDKQTIQNIINTAKRAPSGVNMQPWQVAVVQGKTKTELSNKMITAFRTKQTEKMDYNYYPLEWNSPFKERRVETGQQLYQALDIKREEKEKRLAQWEANYRAFDAPIMLLFFIDDSLETGSYMDYGMFLQNIMLLAEEQGLATCPQGALGEFPSIIKSELGIAENNILLGGMALGYADKNHPVNQYRTSRVELEEFCNFYE</sequence>
<dbReference type="CDD" id="cd02136">
    <property type="entry name" value="PnbA_NfnB-like"/>
    <property type="match status" value="1"/>
</dbReference>
<keyword evidence="3" id="KW-0285">Flavoprotein</keyword>
<comment type="similarity">
    <text evidence="2">Belongs to the nitroreductase family.</text>
</comment>
<evidence type="ECO:0000313" key="7">
    <source>
        <dbReference type="EMBL" id="WEJ63631.1"/>
    </source>
</evidence>
<keyword evidence="4" id="KW-0288">FMN</keyword>
<protein>
    <submittedName>
        <fullName evidence="7">Nitroreductase</fullName>
    </submittedName>
</protein>
<name>A0ABY8CGL8_9GAMM</name>
<feature type="domain" description="Nitroreductase" evidence="6">
    <location>
        <begin position="7"/>
        <end position="196"/>
    </location>
</feature>
<dbReference type="EMBL" id="CP102381">
    <property type="protein sequence ID" value="WEJ63631.1"/>
    <property type="molecule type" value="Genomic_DNA"/>
</dbReference>
<evidence type="ECO:0000256" key="2">
    <source>
        <dbReference type="ARBA" id="ARBA00007118"/>
    </source>
</evidence>
<organism evidence="7 8">
    <name type="scientific">Thiomicrorhabdus lithotrophica</name>
    <dbReference type="NCBI Taxonomy" id="2949997"/>
    <lineage>
        <taxon>Bacteria</taxon>
        <taxon>Pseudomonadati</taxon>
        <taxon>Pseudomonadota</taxon>
        <taxon>Gammaproteobacteria</taxon>
        <taxon>Thiotrichales</taxon>
        <taxon>Piscirickettsiaceae</taxon>
        <taxon>Thiomicrorhabdus</taxon>
    </lineage>
</organism>
<evidence type="ECO:0000256" key="5">
    <source>
        <dbReference type="ARBA" id="ARBA00023002"/>
    </source>
</evidence>
<accession>A0ABY8CGL8</accession>
<dbReference type="RefSeq" id="WP_275595887.1">
    <property type="nucleotide sequence ID" value="NZ_CP102381.1"/>
</dbReference>
<evidence type="ECO:0000256" key="1">
    <source>
        <dbReference type="ARBA" id="ARBA00001917"/>
    </source>
</evidence>
<keyword evidence="8" id="KW-1185">Reference proteome</keyword>
<evidence type="ECO:0000256" key="4">
    <source>
        <dbReference type="ARBA" id="ARBA00022643"/>
    </source>
</evidence>
<reference evidence="7 8" key="1">
    <citation type="submission" date="2022-06" db="EMBL/GenBank/DDBJ databases">
        <title>Thiomicrohabdus sp. nov, an obligately chemolithoautotrophic, sulfur-oxidizing bacterium isolated from beach of Guanyin Mountain. Amoy.</title>
        <authorList>
            <person name="Zhu H."/>
        </authorList>
    </citation>
    <scope>NUCLEOTIDE SEQUENCE [LARGE SCALE GENOMIC DNA]</scope>
    <source>
        <strain evidence="7 8">XGS-01</strain>
    </source>
</reference>
<keyword evidence="5" id="KW-0560">Oxidoreductase</keyword>
<evidence type="ECO:0000313" key="8">
    <source>
        <dbReference type="Proteomes" id="UP001222275"/>
    </source>
</evidence>
<comment type="cofactor">
    <cofactor evidence="1">
        <name>FMN</name>
        <dbReference type="ChEBI" id="CHEBI:58210"/>
    </cofactor>
</comment>
<dbReference type="PANTHER" id="PTHR43673">
    <property type="entry name" value="NAD(P)H NITROREDUCTASE YDGI-RELATED"/>
    <property type="match status" value="1"/>
</dbReference>
<evidence type="ECO:0000259" key="6">
    <source>
        <dbReference type="Pfam" id="PF00881"/>
    </source>
</evidence>
<dbReference type="Gene3D" id="3.40.109.10">
    <property type="entry name" value="NADH Oxidase"/>
    <property type="match status" value="1"/>
</dbReference>
<dbReference type="InterPro" id="IPR029479">
    <property type="entry name" value="Nitroreductase"/>
</dbReference>
<dbReference type="SUPFAM" id="SSF55469">
    <property type="entry name" value="FMN-dependent nitroreductase-like"/>
    <property type="match status" value="1"/>
</dbReference>
<dbReference type="Proteomes" id="UP001222275">
    <property type="component" value="Chromosome"/>
</dbReference>
<gene>
    <name evidence="7" type="ORF">NR989_05085</name>
</gene>